<dbReference type="EMBL" id="CP115667">
    <property type="protein sequence ID" value="WBW49306.1"/>
    <property type="molecule type" value="Genomic_DNA"/>
</dbReference>
<dbReference type="Gene3D" id="1.10.287.110">
    <property type="entry name" value="DnaJ domain"/>
    <property type="match status" value="1"/>
</dbReference>
<dbReference type="InterPro" id="IPR036869">
    <property type="entry name" value="J_dom_sf"/>
</dbReference>
<reference evidence="5 6" key="1">
    <citation type="submission" date="2023-01" db="EMBL/GenBank/DDBJ databases">
        <authorList>
            <person name="Lee S.H."/>
            <person name="Jung H.S."/>
            <person name="Yun J.U."/>
        </authorList>
    </citation>
    <scope>NUCLEOTIDE SEQUENCE [LARGE SCALE GENOMIC DNA]</scope>
    <source>
        <strain evidence="5 6">CBA3646</strain>
    </source>
</reference>
<evidence type="ECO:0000259" key="4">
    <source>
        <dbReference type="Pfam" id="PF00226"/>
    </source>
</evidence>
<organism evidence="5 6">
    <name type="scientific">Peptoniphilus equinus</name>
    <dbReference type="NCBI Taxonomy" id="3016343"/>
    <lineage>
        <taxon>Bacteria</taxon>
        <taxon>Bacillati</taxon>
        <taxon>Bacillota</taxon>
        <taxon>Tissierellia</taxon>
        <taxon>Tissierellales</taxon>
        <taxon>Peptoniphilaceae</taxon>
        <taxon>Peptoniphilus</taxon>
    </lineage>
</organism>
<feature type="transmembrane region" description="Helical" evidence="3">
    <location>
        <begin position="91"/>
        <end position="114"/>
    </location>
</feature>
<evidence type="ECO:0000256" key="1">
    <source>
        <dbReference type="ARBA" id="ARBA00022705"/>
    </source>
</evidence>
<evidence type="ECO:0000256" key="3">
    <source>
        <dbReference type="SAM" id="Phobius"/>
    </source>
</evidence>
<proteinExistence type="predicted"/>
<protein>
    <submittedName>
        <fullName evidence="5">J domain-containing protein</fullName>
    </submittedName>
</protein>
<dbReference type="Pfam" id="PF00226">
    <property type="entry name" value="DnaJ"/>
    <property type="match status" value="1"/>
</dbReference>
<feature type="compositionally biased region" description="Polar residues" evidence="2">
    <location>
        <begin position="221"/>
        <end position="231"/>
    </location>
</feature>
<feature type="transmembrane region" description="Helical" evidence="3">
    <location>
        <begin position="64"/>
        <end position="84"/>
    </location>
</feature>
<accession>A0ABY7QSK4</accession>
<dbReference type="RefSeq" id="WP_271190838.1">
    <property type="nucleotide sequence ID" value="NZ_CP115667.1"/>
</dbReference>
<dbReference type="Proteomes" id="UP001210339">
    <property type="component" value="Chromosome"/>
</dbReference>
<keyword evidence="1" id="KW-0235">DNA replication</keyword>
<name>A0ABY7QSK4_9FIRM</name>
<keyword evidence="3" id="KW-0812">Transmembrane</keyword>
<keyword evidence="3" id="KW-0472">Membrane</keyword>
<dbReference type="CDD" id="cd06257">
    <property type="entry name" value="DnaJ"/>
    <property type="match status" value="1"/>
</dbReference>
<feature type="transmembrane region" description="Helical" evidence="3">
    <location>
        <begin position="134"/>
        <end position="154"/>
    </location>
</feature>
<evidence type="ECO:0000313" key="6">
    <source>
        <dbReference type="Proteomes" id="UP001210339"/>
    </source>
</evidence>
<keyword evidence="6" id="KW-1185">Reference proteome</keyword>
<feature type="region of interest" description="Disordered" evidence="2">
    <location>
        <begin position="210"/>
        <end position="231"/>
    </location>
</feature>
<evidence type="ECO:0000313" key="5">
    <source>
        <dbReference type="EMBL" id="WBW49306.1"/>
    </source>
</evidence>
<feature type="domain" description="J" evidence="4">
    <location>
        <begin position="244"/>
        <end position="291"/>
    </location>
</feature>
<keyword evidence="3" id="KW-1133">Transmembrane helix</keyword>
<gene>
    <name evidence="5" type="ORF">O6R05_04670</name>
</gene>
<feature type="transmembrane region" description="Helical" evidence="3">
    <location>
        <begin position="6"/>
        <end position="28"/>
    </location>
</feature>
<evidence type="ECO:0000256" key="2">
    <source>
        <dbReference type="SAM" id="MobiDB-lite"/>
    </source>
</evidence>
<dbReference type="SUPFAM" id="SSF46565">
    <property type="entry name" value="Chaperone J-domain"/>
    <property type="match status" value="1"/>
</dbReference>
<dbReference type="InterPro" id="IPR001623">
    <property type="entry name" value="DnaJ_domain"/>
</dbReference>
<feature type="transmembrane region" description="Helical" evidence="3">
    <location>
        <begin position="40"/>
        <end position="58"/>
    </location>
</feature>
<sequence length="298" mass="34840">MIFFLATFMFILLSPFIFIGLLTVTLTFEFLGWAIIKADYLLAGYIGMFLGLVLSYVANAQHDILQLVLLSGVVTCLFYAKIIIPFARRHYTLACVSNLIVTIFGTMFVGKVFISEFPHDTFLNYPVFRFFDELKFLNVGITFLLLFYIMYFVFNYRMVTIYDYPIPDLALLGKDMIESKLLRKKLTHHDEKFDYTNQSYSDYNDTHTNQSDSGFYDEGKTTSQTHSDFSSPTYSNEYIKACYTLGCEPEDEFEMIRKRYKYLLKNLHPDKNNDQASTEYVQKLNNAMDYIQKHYPNT</sequence>